<dbReference type="AlphaFoldDB" id="A0A6G1ED99"/>
<proteinExistence type="predicted"/>
<evidence type="ECO:0000313" key="1">
    <source>
        <dbReference type="EMBL" id="KAF0922770.1"/>
    </source>
</evidence>
<accession>A0A6G1ED99</accession>
<name>A0A6G1ED99_9ORYZ</name>
<dbReference type="EMBL" id="SPHZ02000003">
    <property type="protein sequence ID" value="KAF0922770.1"/>
    <property type="molecule type" value="Genomic_DNA"/>
</dbReference>
<comment type="caution">
    <text evidence="1">The sequence shown here is derived from an EMBL/GenBank/DDBJ whole genome shotgun (WGS) entry which is preliminary data.</text>
</comment>
<evidence type="ECO:0000313" key="2">
    <source>
        <dbReference type="Proteomes" id="UP000479710"/>
    </source>
</evidence>
<reference evidence="1 2" key="1">
    <citation type="submission" date="2019-11" db="EMBL/GenBank/DDBJ databases">
        <title>Whole genome sequence of Oryza granulata.</title>
        <authorList>
            <person name="Li W."/>
        </authorList>
    </citation>
    <scope>NUCLEOTIDE SEQUENCE [LARGE SCALE GENOMIC DNA]</scope>
    <source>
        <strain evidence="2">cv. Menghai</strain>
        <tissue evidence="1">Leaf</tissue>
    </source>
</reference>
<sequence>MRRAVRRRGISGRGRCFDARGSRDSGRGPCGVGVGGCFAGGDVNTKLFKNNEGSNIFDYEIQVYNRVIIG</sequence>
<protein>
    <submittedName>
        <fullName evidence="1">Uncharacterized protein</fullName>
    </submittedName>
</protein>
<organism evidence="1 2">
    <name type="scientific">Oryza meyeriana var. granulata</name>
    <dbReference type="NCBI Taxonomy" id="110450"/>
    <lineage>
        <taxon>Eukaryota</taxon>
        <taxon>Viridiplantae</taxon>
        <taxon>Streptophyta</taxon>
        <taxon>Embryophyta</taxon>
        <taxon>Tracheophyta</taxon>
        <taxon>Spermatophyta</taxon>
        <taxon>Magnoliopsida</taxon>
        <taxon>Liliopsida</taxon>
        <taxon>Poales</taxon>
        <taxon>Poaceae</taxon>
        <taxon>BOP clade</taxon>
        <taxon>Oryzoideae</taxon>
        <taxon>Oryzeae</taxon>
        <taxon>Oryzinae</taxon>
        <taxon>Oryza</taxon>
        <taxon>Oryza meyeriana</taxon>
    </lineage>
</organism>
<gene>
    <name evidence="1" type="ORF">E2562_001157</name>
</gene>
<dbReference type="Proteomes" id="UP000479710">
    <property type="component" value="Unassembled WGS sequence"/>
</dbReference>
<keyword evidence="2" id="KW-1185">Reference proteome</keyword>